<evidence type="ECO:0000256" key="5">
    <source>
        <dbReference type="ARBA" id="ARBA00022964"/>
    </source>
</evidence>
<dbReference type="GO" id="GO:0051213">
    <property type="term" value="F:dioxygenase activity"/>
    <property type="evidence" value="ECO:0007669"/>
    <property type="project" value="UniProtKB-KW"/>
</dbReference>
<protein>
    <submittedName>
        <fullName evidence="10">Glyoxalase</fullName>
    </submittedName>
</protein>
<keyword evidence="5 8" id="KW-0223">Dioxygenase</keyword>
<organism evidence="10 11">
    <name type="scientific">Sphingomonas lacunae</name>
    <dbReference type="NCBI Taxonomy" id="2698828"/>
    <lineage>
        <taxon>Bacteria</taxon>
        <taxon>Pseudomonadati</taxon>
        <taxon>Pseudomonadota</taxon>
        <taxon>Alphaproteobacteria</taxon>
        <taxon>Sphingomonadales</taxon>
        <taxon>Sphingomonadaceae</taxon>
        <taxon>Sphingomonas</taxon>
    </lineage>
</organism>
<evidence type="ECO:0000259" key="9">
    <source>
        <dbReference type="PROSITE" id="PS51819"/>
    </source>
</evidence>
<proteinExistence type="inferred from homology"/>
<dbReference type="InterPro" id="IPR004360">
    <property type="entry name" value="Glyas_Fos-R_dOase_dom"/>
</dbReference>
<name>A0A6M4AQP2_9SPHN</name>
<keyword evidence="7 8" id="KW-0408">Iron</keyword>
<sequence>MGVKALGYVVVETAQPDRWDEFLTQVAGVMRTADASDGAALYRIDERPFRFRIERGADERLVAAAYEVGSADDLASFATKIAAAGQLVVHGEADAATARGVTAFFRTTDPAGNGLEFYHGDSRTDDPFVSPVGVPGFVTGHLGMGHAVFAAPNFAETHAFYREVIGLHDTDLPAFHLMGPDQPPMHFAFMHADNGRHHSLALGEGPRPPSGCVHLMLEMPNLVEVGKAHDRMKALGFDESASLGQHYNDQTVGFYTQTPSGFDLEIGCDSLVIDPSSWQVTKHTGISIWGHEWAWQKAMKAQAERAEAAE</sequence>
<dbReference type="RefSeq" id="WP_169943562.1">
    <property type="nucleotide sequence ID" value="NZ_CP053015.1"/>
</dbReference>
<dbReference type="PROSITE" id="PS51819">
    <property type="entry name" value="VOC"/>
    <property type="match status" value="2"/>
</dbReference>
<evidence type="ECO:0000256" key="2">
    <source>
        <dbReference type="ARBA" id="ARBA00008784"/>
    </source>
</evidence>
<evidence type="ECO:0000256" key="4">
    <source>
        <dbReference type="ARBA" id="ARBA00022797"/>
    </source>
</evidence>
<dbReference type="AlphaFoldDB" id="A0A6M4AQP2"/>
<reference evidence="10 11" key="1">
    <citation type="submission" date="2020-01" db="EMBL/GenBank/DDBJ databases">
        <title>Sphingomonas sp. strain CSW-10.</title>
        <authorList>
            <person name="Chen W.-M."/>
        </authorList>
    </citation>
    <scope>NUCLEOTIDE SEQUENCE [LARGE SCALE GENOMIC DNA]</scope>
    <source>
        <strain evidence="10 11">CSW-10</strain>
    </source>
</reference>
<evidence type="ECO:0000256" key="3">
    <source>
        <dbReference type="ARBA" id="ARBA00022723"/>
    </source>
</evidence>
<evidence type="ECO:0000256" key="1">
    <source>
        <dbReference type="ARBA" id="ARBA00001954"/>
    </source>
</evidence>
<dbReference type="Pfam" id="PF22632">
    <property type="entry name" value="BphC_D1"/>
    <property type="match status" value="1"/>
</dbReference>
<dbReference type="KEGG" id="slan:GV829_01880"/>
<evidence type="ECO:0000313" key="10">
    <source>
        <dbReference type="EMBL" id="QJQ31345.1"/>
    </source>
</evidence>
<keyword evidence="6 8" id="KW-0560">Oxidoreductase</keyword>
<dbReference type="PROSITE" id="PS00082">
    <property type="entry name" value="EXTRADIOL_DIOXYGENAS"/>
    <property type="match status" value="1"/>
</dbReference>
<gene>
    <name evidence="10" type="ORF">GV829_01880</name>
</gene>
<evidence type="ECO:0000313" key="11">
    <source>
        <dbReference type="Proteomes" id="UP000503018"/>
    </source>
</evidence>
<dbReference type="Proteomes" id="UP000503018">
    <property type="component" value="Chromosome"/>
</dbReference>
<accession>A0A6M4AQP2</accession>
<evidence type="ECO:0000256" key="7">
    <source>
        <dbReference type="ARBA" id="ARBA00023004"/>
    </source>
</evidence>
<dbReference type="GO" id="GO:0008198">
    <property type="term" value="F:ferrous iron binding"/>
    <property type="evidence" value="ECO:0007669"/>
    <property type="project" value="InterPro"/>
</dbReference>
<dbReference type="Pfam" id="PF00903">
    <property type="entry name" value="Glyoxalase"/>
    <property type="match status" value="1"/>
</dbReference>
<comment type="similarity">
    <text evidence="2 8">Belongs to the extradiol ring-cleavage dioxygenase family.</text>
</comment>
<dbReference type="InterPro" id="IPR037523">
    <property type="entry name" value="VOC_core"/>
</dbReference>
<evidence type="ECO:0000256" key="8">
    <source>
        <dbReference type="RuleBase" id="RU000683"/>
    </source>
</evidence>
<dbReference type="CDD" id="cd07252">
    <property type="entry name" value="BphC1-RGP6_N_like"/>
    <property type="match status" value="1"/>
</dbReference>
<feature type="domain" description="VOC" evidence="9">
    <location>
        <begin position="143"/>
        <end position="269"/>
    </location>
</feature>
<keyword evidence="11" id="KW-1185">Reference proteome</keyword>
<dbReference type="InterPro" id="IPR000486">
    <property type="entry name" value="Xdiol_ring_cleave_dOase_1/2"/>
</dbReference>
<dbReference type="InterPro" id="IPR029068">
    <property type="entry name" value="Glyas_Bleomycin-R_OHBP_Dase"/>
</dbReference>
<comment type="cofactor">
    <cofactor evidence="1 8">
        <name>Fe(2+)</name>
        <dbReference type="ChEBI" id="CHEBI:29033"/>
    </cofactor>
</comment>
<dbReference type="SUPFAM" id="SSF54593">
    <property type="entry name" value="Glyoxalase/Bleomycin resistance protein/Dihydroxybiphenyl dioxygenase"/>
    <property type="match status" value="2"/>
</dbReference>
<feature type="domain" description="VOC" evidence="9">
    <location>
        <begin position="5"/>
        <end position="120"/>
    </location>
</feature>
<dbReference type="Gene3D" id="3.10.180.10">
    <property type="entry name" value="2,3-Dihydroxybiphenyl 1,2-Dioxygenase, domain 1"/>
    <property type="match status" value="2"/>
</dbReference>
<keyword evidence="3" id="KW-0479">Metal-binding</keyword>
<keyword evidence="4 8" id="KW-0058">Aromatic hydrocarbons catabolism</keyword>
<dbReference type="EMBL" id="CP053015">
    <property type="protein sequence ID" value="QJQ31345.1"/>
    <property type="molecule type" value="Genomic_DNA"/>
</dbReference>
<evidence type="ECO:0000256" key="6">
    <source>
        <dbReference type="ARBA" id="ARBA00023002"/>
    </source>
</evidence>